<reference evidence="2 3" key="1">
    <citation type="submission" date="2017-07" db="EMBL/GenBank/DDBJ databases">
        <title>Genome sequence of the Sordaria macrospora wild type strain R19027.</title>
        <authorList>
            <person name="Nowrousian M."/>
            <person name="Teichert I."/>
            <person name="Kueck U."/>
        </authorList>
    </citation>
    <scope>NUCLEOTIDE SEQUENCE [LARGE SCALE GENOMIC DNA]</scope>
    <source>
        <strain evidence="2 3">R19027</strain>
        <tissue evidence="2">Mycelium</tissue>
    </source>
</reference>
<sequence length="167" mass="19039">MGPRRQTRTDRHHRDGLPRRKEGTRFGGQPEGLLDQTSLLDGETRHERYQNRFLRYGRRRPVEYGGYSAIQNVRTQCGTGGPWRLLEAVGRTALGQFTESAFLSFHFSRAFRGVSGQERRCCFDDEYAMDGLDSNRAASKGLTGVSTRAWKHKGKRNHINRALNVPS</sequence>
<evidence type="ECO:0000313" key="2">
    <source>
        <dbReference type="EMBL" id="KAA8632509.1"/>
    </source>
</evidence>
<dbReference type="AlphaFoldDB" id="A0A8S8ZSX1"/>
<dbReference type="Proteomes" id="UP000433876">
    <property type="component" value="Unassembled WGS sequence"/>
</dbReference>
<evidence type="ECO:0000256" key="1">
    <source>
        <dbReference type="SAM" id="MobiDB-lite"/>
    </source>
</evidence>
<dbReference type="EMBL" id="NMPR01000053">
    <property type="protein sequence ID" value="KAA8632509.1"/>
    <property type="molecule type" value="Genomic_DNA"/>
</dbReference>
<comment type="caution">
    <text evidence="2">The sequence shown here is derived from an EMBL/GenBank/DDBJ whole genome shotgun (WGS) entry which is preliminary data.</text>
</comment>
<evidence type="ECO:0000313" key="3">
    <source>
        <dbReference type="Proteomes" id="UP000433876"/>
    </source>
</evidence>
<proteinExistence type="predicted"/>
<gene>
    <name evidence="2" type="ORF">SMACR_05691</name>
</gene>
<accession>A0A8S8ZSX1</accession>
<organism evidence="2 3">
    <name type="scientific">Sordaria macrospora</name>
    <dbReference type="NCBI Taxonomy" id="5147"/>
    <lineage>
        <taxon>Eukaryota</taxon>
        <taxon>Fungi</taxon>
        <taxon>Dikarya</taxon>
        <taxon>Ascomycota</taxon>
        <taxon>Pezizomycotina</taxon>
        <taxon>Sordariomycetes</taxon>
        <taxon>Sordariomycetidae</taxon>
        <taxon>Sordariales</taxon>
        <taxon>Sordariaceae</taxon>
        <taxon>Sordaria</taxon>
    </lineage>
</organism>
<feature type="compositionally biased region" description="Basic and acidic residues" evidence="1">
    <location>
        <begin position="7"/>
        <end position="24"/>
    </location>
</feature>
<feature type="region of interest" description="Disordered" evidence="1">
    <location>
        <begin position="1"/>
        <end position="41"/>
    </location>
</feature>
<protein>
    <submittedName>
        <fullName evidence="2">Uncharacterized protein</fullName>
    </submittedName>
</protein>
<name>A0A8S8ZSX1_SORMA</name>